<dbReference type="SUPFAM" id="SSF53092">
    <property type="entry name" value="Creatinase/prolidase N-terminal domain"/>
    <property type="match status" value="1"/>
</dbReference>
<dbReference type="Gene3D" id="3.90.230.10">
    <property type="entry name" value="Creatinase/methionine aminopeptidase superfamily"/>
    <property type="match status" value="1"/>
</dbReference>
<dbReference type="Pfam" id="PF01321">
    <property type="entry name" value="Creatinase_N"/>
    <property type="match status" value="1"/>
</dbReference>
<dbReference type="InterPro" id="IPR000587">
    <property type="entry name" value="Creatinase_N"/>
</dbReference>
<feature type="domain" description="Peptidase M24" evidence="1">
    <location>
        <begin position="146"/>
        <end position="348"/>
    </location>
</feature>
<gene>
    <name evidence="3" type="ORF">ACFOOL_15740</name>
</gene>
<keyword evidence="4" id="KW-1185">Reference proteome</keyword>
<sequence>MTPALRLNRLRGVASRAGVDAIAIIPGSTFLYVTGAQFHLMERPTVLIVPVEGRPAIVLPDLEFQSWQALGIDAEICRWKDEEGFADAFAAAARAVSARRLGVEGFAMRYAEFSALETAFPAATFANVQQHTNAMRAIKEADELGRLREAVHYAEAAFNQTLAQVRVGMTELEVQRRMMQAFLEQPVVGPIGAPLVLAGLNSALPHGHSGDYAIQQGDALLFDFGVTHHGYSSDITRTVFVGGVADEDRALYDVVLAANALGRDTARPGLTAHALDDAVRGHLEASPYADFVVHKTGHGLGLDVHEAPQIMRGNHTPLAPGHYFTIEPGLYRPGRVGVRIEDDVLITDKGCESFSTLPRELLVVG</sequence>
<comment type="caution">
    <text evidence="3">The sequence shown here is derived from an EMBL/GenBank/DDBJ whole genome shotgun (WGS) entry which is preliminary data.</text>
</comment>
<organism evidence="3 4">
    <name type="scientific">Devosia honganensis</name>
    <dbReference type="NCBI Taxonomy" id="1610527"/>
    <lineage>
        <taxon>Bacteria</taxon>
        <taxon>Pseudomonadati</taxon>
        <taxon>Pseudomonadota</taxon>
        <taxon>Alphaproteobacteria</taxon>
        <taxon>Hyphomicrobiales</taxon>
        <taxon>Devosiaceae</taxon>
        <taxon>Devosia</taxon>
    </lineage>
</organism>
<evidence type="ECO:0000259" key="2">
    <source>
        <dbReference type="Pfam" id="PF01321"/>
    </source>
</evidence>
<protein>
    <submittedName>
        <fullName evidence="3">M24 family metallopeptidase</fullName>
    </submittedName>
</protein>
<dbReference type="RefSeq" id="WP_380098285.1">
    <property type="nucleotide sequence ID" value="NZ_JBHRYD010000015.1"/>
</dbReference>
<feature type="domain" description="Creatinase N-terminal" evidence="2">
    <location>
        <begin position="6"/>
        <end position="138"/>
    </location>
</feature>
<accession>A0ABV7X637</accession>
<dbReference type="EMBL" id="JBHRYD010000015">
    <property type="protein sequence ID" value="MFC3706205.1"/>
    <property type="molecule type" value="Genomic_DNA"/>
</dbReference>
<dbReference type="PANTHER" id="PTHR46112">
    <property type="entry name" value="AMINOPEPTIDASE"/>
    <property type="match status" value="1"/>
</dbReference>
<dbReference type="Pfam" id="PF00557">
    <property type="entry name" value="Peptidase_M24"/>
    <property type="match status" value="1"/>
</dbReference>
<dbReference type="Gene3D" id="3.40.350.10">
    <property type="entry name" value="Creatinase/prolidase N-terminal domain"/>
    <property type="match status" value="1"/>
</dbReference>
<dbReference type="InterPro" id="IPR036005">
    <property type="entry name" value="Creatinase/aminopeptidase-like"/>
</dbReference>
<dbReference type="InterPro" id="IPR000994">
    <property type="entry name" value="Pept_M24"/>
</dbReference>
<name>A0ABV7X637_9HYPH</name>
<evidence type="ECO:0000313" key="3">
    <source>
        <dbReference type="EMBL" id="MFC3706205.1"/>
    </source>
</evidence>
<evidence type="ECO:0000259" key="1">
    <source>
        <dbReference type="Pfam" id="PF00557"/>
    </source>
</evidence>
<dbReference type="InterPro" id="IPR050659">
    <property type="entry name" value="Peptidase_M24B"/>
</dbReference>
<dbReference type="Proteomes" id="UP001595613">
    <property type="component" value="Unassembled WGS sequence"/>
</dbReference>
<evidence type="ECO:0000313" key="4">
    <source>
        <dbReference type="Proteomes" id="UP001595613"/>
    </source>
</evidence>
<reference evidence="4" key="1">
    <citation type="journal article" date="2019" name="Int. J. Syst. Evol. Microbiol.">
        <title>The Global Catalogue of Microorganisms (GCM) 10K type strain sequencing project: providing services to taxonomists for standard genome sequencing and annotation.</title>
        <authorList>
            <consortium name="The Broad Institute Genomics Platform"/>
            <consortium name="The Broad Institute Genome Sequencing Center for Infectious Disease"/>
            <person name="Wu L."/>
            <person name="Ma J."/>
        </authorList>
    </citation>
    <scope>NUCLEOTIDE SEQUENCE [LARGE SCALE GENOMIC DNA]</scope>
    <source>
        <strain evidence="4">KCTC 42281</strain>
    </source>
</reference>
<dbReference type="InterPro" id="IPR029149">
    <property type="entry name" value="Creatin/AminoP/Spt16_N"/>
</dbReference>
<dbReference type="SUPFAM" id="SSF55920">
    <property type="entry name" value="Creatinase/aminopeptidase"/>
    <property type="match status" value="1"/>
</dbReference>
<dbReference type="PANTHER" id="PTHR46112:SF3">
    <property type="entry name" value="AMINOPEPTIDASE YPDF"/>
    <property type="match status" value="1"/>
</dbReference>
<proteinExistence type="predicted"/>